<evidence type="ECO:0000313" key="1">
    <source>
        <dbReference type="EMBL" id="MDW5598762.1"/>
    </source>
</evidence>
<dbReference type="Proteomes" id="UP001284601">
    <property type="component" value="Unassembled WGS sequence"/>
</dbReference>
<comment type="caution">
    <text evidence="1">The sequence shown here is derived from an EMBL/GenBank/DDBJ whole genome shotgun (WGS) entry which is preliminary data.</text>
</comment>
<accession>A0ABU4I1G5</accession>
<protein>
    <submittedName>
        <fullName evidence="1">DUF429 domain-containing protein</fullName>
    </submittedName>
</protein>
<sequence length="300" mass="31573">MVLTVGVDLAAQDRNTALCVVRWHGREARVLEARRGISDEAILDAAERAADEHGGGGERAERAADGGAYAVGIDAPFGWPVAFERAIAAWTGGEPWPEPRSPVAAERDEQSRTLRLRLTDRWVARETGRVPLSVSTDLIGICAMRAAALLSAAAMRGDGSTGVAGAGESGMGVAGVGVAAAGARSLSRVHGPWFEVYPAAARWRWELPTANDKRDGALREARLATLEARVAEVGATLSLSAETRERCVASDDVLDALLCAFVARAAQLRRTHAPPSDPAGTIAREGWIHVPTGGVGDLFT</sequence>
<dbReference type="Pfam" id="PF04250">
    <property type="entry name" value="DUF429"/>
    <property type="match status" value="1"/>
</dbReference>
<dbReference type="RefSeq" id="WP_318601342.1">
    <property type="nucleotide sequence ID" value="NZ_JAWSTH010000177.1"/>
</dbReference>
<proteinExistence type="predicted"/>
<organism evidence="1 2">
    <name type="scientific">Conexibacter stalactiti</name>
    <dbReference type="NCBI Taxonomy" id="1940611"/>
    <lineage>
        <taxon>Bacteria</taxon>
        <taxon>Bacillati</taxon>
        <taxon>Actinomycetota</taxon>
        <taxon>Thermoleophilia</taxon>
        <taxon>Solirubrobacterales</taxon>
        <taxon>Conexibacteraceae</taxon>
        <taxon>Conexibacter</taxon>
    </lineage>
</organism>
<dbReference type="InterPro" id="IPR007362">
    <property type="entry name" value="DUF429"/>
</dbReference>
<reference evidence="1 2" key="2">
    <citation type="submission" date="2023-10" db="EMBL/GenBank/DDBJ databases">
        <authorList>
            <person name="Han X.F."/>
        </authorList>
    </citation>
    <scope>NUCLEOTIDE SEQUENCE [LARGE SCALE GENOMIC DNA]</scope>
    <source>
        <strain evidence="1 2">KCTC 39840</strain>
    </source>
</reference>
<name>A0ABU4I1G5_9ACTN</name>
<keyword evidence="2" id="KW-1185">Reference proteome</keyword>
<reference evidence="2" key="1">
    <citation type="submission" date="2023-07" db="EMBL/GenBank/DDBJ databases">
        <title>Conexibacter stalactiti sp. nov., isolated from stalactites in a lava cave and emended description of the genus Conexibacter.</title>
        <authorList>
            <person name="Lee S.D."/>
        </authorList>
    </citation>
    <scope>NUCLEOTIDE SEQUENCE [LARGE SCALE GENOMIC DNA]</scope>
    <source>
        <strain evidence="2">KCTC 39840</strain>
    </source>
</reference>
<dbReference type="EMBL" id="JAWSTH010000177">
    <property type="protein sequence ID" value="MDW5598762.1"/>
    <property type="molecule type" value="Genomic_DNA"/>
</dbReference>
<gene>
    <name evidence="1" type="ORF">R7226_30665</name>
</gene>
<evidence type="ECO:0000313" key="2">
    <source>
        <dbReference type="Proteomes" id="UP001284601"/>
    </source>
</evidence>